<organism evidence="1 2">
    <name type="scientific">Diphasiastrum complanatum</name>
    <name type="common">Issler's clubmoss</name>
    <name type="synonym">Lycopodium complanatum</name>
    <dbReference type="NCBI Taxonomy" id="34168"/>
    <lineage>
        <taxon>Eukaryota</taxon>
        <taxon>Viridiplantae</taxon>
        <taxon>Streptophyta</taxon>
        <taxon>Embryophyta</taxon>
        <taxon>Tracheophyta</taxon>
        <taxon>Lycopodiopsida</taxon>
        <taxon>Lycopodiales</taxon>
        <taxon>Lycopodiaceae</taxon>
        <taxon>Lycopodioideae</taxon>
        <taxon>Diphasiastrum</taxon>
    </lineage>
</organism>
<sequence length="188" mass="21080">MGTVAAAHYMSLRTKTTTSTSPELHKNGRMSSTRVFLNFNIKGKQLGRTELKKPLLAMATGNKGGVLVQKVNARQLDRILTKERTMPFVVDFYATWCGPCITMAQEVELLAVEYVTRVRFLKVDTDEEYQLAHQMEVRGLPTLVFISSDPKEPAVRMEGILARYAVRDVIDSRLKALEEASQTSLLVS</sequence>
<gene>
    <name evidence="1" type="ORF">O6H91_06G090100</name>
</gene>
<accession>A0ACC2DG37</accession>
<evidence type="ECO:0000313" key="1">
    <source>
        <dbReference type="EMBL" id="KAJ7553260.1"/>
    </source>
</evidence>
<proteinExistence type="predicted"/>
<comment type="caution">
    <text evidence="1">The sequence shown here is derived from an EMBL/GenBank/DDBJ whole genome shotgun (WGS) entry which is preliminary data.</text>
</comment>
<dbReference type="EMBL" id="CM055097">
    <property type="protein sequence ID" value="KAJ7553260.1"/>
    <property type="molecule type" value="Genomic_DNA"/>
</dbReference>
<dbReference type="Proteomes" id="UP001162992">
    <property type="component" value="Chromosome 6"/>
</dbReference>
<protein>
    <submittedName>
        <fullName evidence="1">Uncharacterized protein</fullName>
    </submittedName>
</protein>
<reference evidence="2" key="1">
    <citation type="journal article" date="2024" name="Proc. Natl. Acad. Sci. U.S.A.">
        <title>Extraordinary preservation of gene collinearity over three hundred million years revealed in homosporous lycophytes.</title>
        <authorList>
            <person name="Li C."/>
            <person name="Wickell D."/>
            <person name="Kuo L.Y."/>
            <person name="Chen X."/>
            <person name="Nie B."/>
            <person name="Liao X."/>
            <person name="Peng D."/>
            <person name="Ji J."/>
            <person name="Jenkins J."/>
            <person name="Williams M."/>
            <person name="Shu S."/>
            <person name="Plott C."/>
            <person name="Barry K."/>
            <person name="Rajasekar S."/>
            <person name="Grimwood J."/>
            <person name="Han X."/>
            <person name="Sun S."/>
            <person name="Hou Z."/>
            <person name="He W."/>
            <person name="Dai G."/>
            <person name="Sun C."/>
            <person name="Schmutz J."/>
            <person name="Leebens-Mack J.H."/>
            <person name="Li F.W."/>
            <person name="Wang L."/>
        </authorList>
    </citation>
    <scope>NUCLEOTIDE SEQUENCE [LARGE SCALE GENOMIC DNA]</scope>
    <source>
        <strain evidence="2">cv. PW_Plant_1</strain>
    </source>
</reference>
<keyword evidence="2" id="KW-1185">Reference proteome</keyword>
<name>A0ACC2DG37_DIPCM</name>
<evidence type="ECO:0000313" key="2">
    <source>
        <dbReference type="Proteomes" id="UP001162992"/>
    </source>
</evidence>